<feature type="transmembrane region" description="Helical" evidence="1">
    <location>
        <begin position="933"/>
        <end position="954"/>
    </location>
</feature>
<dbReference type="Gene3D" id="2.60.40.3770">
    <property type="match status" value="1"/>
</dbReference>
<organism evidence="3 4">
    <name type="scientific">Gouleako virus</name>
    <dbReference type="NCBI Taxonomy" id="603003"/>
    <lineage>
        <taxon>Viruses</taxon>
        <taxon>Riboviria</taxon>
        <taxon>Orthornavirae</taxon>
        <taxon>Negarnaviricota</taxon>
        <taxon>Polyploviricotina</taxon>
        <taxon>Bunyaviricetes</taxon>
        <taxon>Hareavirales</taxon>
        <taxon>Phenuiviridae</taxon>
        <taxon>Goukovirus</taxon>
        <taxon>Goukovirus gouleakoense</taxon>
    </lineage>
</organism>
<evidence type="ECO:0000313" key="4">
    <source>
        <dbReference type="Proteomes" id="UP000166646"/>
    </source>
</evidence>
<dbReference type="EMBL" id="HQ541737">
    <property type="protein sequence ID" value="AEJ38174.1"/>
    <property type="molecule type" value="Viral_cRNA"/>
</dbReference>
<dbReference type="Gene3D" id="2.60.98.50">
    <property type="match status" value="1"/>
</dbReference>
<proteinExistence type="predicted"/>
<evidence type="ECO:0000313" key="3">
    <source>
        <dbReference type="EMBL" id="AEJ38174.1"/>
    </source>
</evidence>
<dbReference type="Pfam" id="PF07245">
    <property type="entry name" value="Phlebovirus_G2"/>
    <property type="match status" value="1"/>
</dbReference>
<dbReference type="InterPro" id="IPR009878">
    <property type="entry name" value="Phlebovirus_G2_fusion"/>
</dbReference>
<evidence type="ECO:0000256" key="1">
    <source>
        <dbReference type="SAM" id="Phobius"/>
    </source>
</evidence>
<keyword evidence="1" id="KW-0812">Transmembrane</keyword>
<dbReference type="KEGG" id="vg:40524670"/>
<protein>
    <submittedName>
        <fullName evidence="3">Glycoprotein</fullName>
    </submittedName>
</protein>
<keyword evidence="1" id="KW-0472">Membrane</keyword>
<accession>G0Y278</accession>
<dbReference type="GeneID" id="40524670"/>
<sequence>MANNIMFRLFCIACVMTTCYSQVCTPIKYDPRSKPKQLAECYKEKVHWESTAFGHNECYPDGGIIQDYSCVSDGVTDIQSCSLEVKCPQNKFLNSTGHCVKSFVECYYNAGDLVPKNILLPAGNCGPEDWKSVLPGFCSIGVTKDGCEEVGRSALISYVTRDDGSRVFVNKLSVELSQIGTREEAFFMDRRLDISSGVYGDEVYCKKVDGSAKSCYKNSSSDQRQYRIFRRDSEVPYLHLNTCKTPIRGYGAISAIVFDKKRPTINTVCGSCKVVCLNDKVTLSMPTVGDKIIRICGRSGCNMRETTSSVTELERNFLSKTSDEIIRTTISDISKSYIFSFETKCPVLDTCSAIDCHFCYIRLVNVTCYAWYHYLIALIVLHISLVLLSMIMSLLIPALNVTWGLCKVFGKLIFKVSRLMMGKGRSSVSKVRKYAEADDYVSVPMNDIPIRGYRGGIGPIYGTALFLAMITICSSRAPCSTSVVDNISSDMCIKKSGLLECRSTSVSIVPLISYDQTSCMHFMGPNGDIIGELQVTPIELHFKCSKVSEFWTRDVEFVSDHIVHCPHAADCTVEWCPTVDRTTEVQGFAKVVGPLEQFCKLGEACWGEGCFYCSNSCHTVRYYTRPRSSDVFEVFSCSKWEPSGTFHVEWITSGGSGTSTISLFHGQTVEVISGVSVTLDFTVQNKYPILSKHFMTNGDKTVLIENSSRGQPIPGTVGALQCPNKKSASSLEDCVMAPNTCICSPTGGSDSCDCSQINLSGLMSGQQVLPTQVGEDYLEITRDSVSLKTAAFGSAKMSIRSNQPMKASTETAPDCVIEMEKYTGCHSCISGAKAKYVCTSLRPSAVVVQCDTGLSLILSCDDSRTSKVIRASFSTPIVSGICKAPCSKKSLHISGLLESMGYIALSNASHIQLSPEESHLGWGNWLKGVWFSMGWFNVLWISLGLILVIFVLSLMHKILKVGSKVKIW</sequence>
<keyword evidence="1" id="KW-1133">Transmembrane helix</keyword>
<name>G0Y278_9VIRU</name>
<reference evidence="3 4" key="1">
    <citation type="journal article" date="2011" name="J. Virol.">
        <title>Gouleako virus isolated from West African mosquitoes constitutes a proposed novel genus in the family Bunyaviridae.</title>
        <authorList>
            <person name="Marklewitz M."/>
            <person name="Handrick S."/>
            <person name="Grasse W."/>
            <person name="Kurth A."/>
            <person name="Lukashev A."/>
            <person name="Drosten C."/>
            <person name="Ellerbrok H."/>
            <person name="Leendertz F.H."/>
            <person name="Pauli G."/>
            <person name="Junglen S."/>
        </authorList>
    </citation>
    <scope>NUCLEOTIDE SEQUENCE [LARGE SCALE GENOMIC DNA]</scope>
    <source>
        <strain evidence="3">A5/CI/2004</strain>
    </source>
</reference>
<dbReference type="RefSeq" id="YP_009664619.1">
    <property type="nucleotide sequence ID" value="NC_043049.1"/>
</dbReference>
<evidence type="ECO:0000259" key="2">
    <source>
        <dbReference type="Pfam" id="PF07245"/>
    </source>
</evidence>
<feature type="domain" description="Phlebovirus glycoprotein G2 fusion" evidence="2">
    <location>
        <begin position="479"/>
        <end position="799"/>
    </location>
</feature>
<dbReference type="Proteomes" id="UP000166646">
    <property type="component" value="Genome"/>
</dbReference>
<feature type="transmembrane region" description="Helical" evidence="1">
    <location>
        <begin position="371"/>
        <end position="395"/>
    </location>
</feature>
<keyword evidence="4" id="KW-1185">Reference proteome</keyword>